<protein>
    <submittedName>
        <fullName evidence="1">Uncharacterized protein</fullName>
    </submittedName>
</protein>
<dbReference type="Gramene" id="KVF80658">
    <property type="protein sequence ID" value="KVF80658"/>
    <property type="gene ID" value="Ccrd_026660"/>
</dbReference>
<accession>A0A103LRM7</accession>
<dbReference type="STRING" id="59895.A0A103LRM7"/>
<dbReference type="Proteomes" id="UP000243975">
    <property type="component" value="Unassembled WGS sequence"/>
</dbReference>
<dbReference type="AlphaFoldDB" id="A0A103LRM7"/>
<evidence type="ECO:0000313" key="1">
    <source>
        <dbReference type="EMBL" id="KVF80658.1"/>
    </source>
</evidence>
<feature type="non-terminal residue" evidence="1">
    <location>
        <position position="1"/>
    </location>
</feature>
<dbReference type="PANTHER" id="PTHR11017">
    <property type="entry name" value="LEUCINE-RICH REPEAT-CONTAINING PROTEIN"/>
    <property type="match status" value="1"/>
</dbReference>
<reference evidence="1 2" key="1">
    <citation type="journal article" date="2016" name="Sci. Rep.">
        <title>The genome sequence of the outbreeding globe artichoke constructed de novo incorporating a phase-aware low-pass sequencing strategy of F1 progeny.</title>
        <authorList>
            <person name="Scaglione D."/>
            <person name="Reyes-Chin-Wo S."/>
            <person name="Acquadro A."/>
            <person name="Froenicke L."/>
            <person name="Portis E."/>
            <person name="Beitel C."/>
            <person name="Tirone M."/>
            <person name="Mauro R."/>
            <person name="Lo Monaco A."/>
            <person name="Mauromicale G."/>
            <person name="Faccioli P."/>
            <person name="Cattivelli L."/>
            <person name="Rieseberg L."/>
            <person name="Michelmore R."/>
            <person name="Lanteri S."/>
        </authorList>
    </citation>
    <scope>NUCLEOTIDE SEQUENCE [LARGE SCALE GENOMIC DNA]</scope>
    <source>
        <strain evidence="1">2C</strain>
    </source>
</reference>
<dbReference type="InterPro" id="IPR044974">
    <property type="entry name" value="Disease_R_plants"/>
</dbReference>
<dbReference type="EMBL" id="LEKV01009013">
    <property type="protein sequence ID" value="KVF80658.1"/>
    <property type="molecule type" value="Genomic_DNA"/>
</dbReference>
<organism evidence="1 2">
    <name type="scientific">Cynara cardunculus var. scolymus</name>
    <name type="common">Globe artichoke</name>
    <name type="synonym">Cynara scolymus</name>
    <dbReference type="NCBI Taxonomy" id="59895"/>
    <lineage>
        <taxon>Eukaryota</taxon>
        <taxon>Viridiplantae</taxon>
        <taxon>Streptophyta</taxon>
        <taxon>Embryophyta</taxon>
        <taxon>Tracheophyta</taxon>
        <taxon>Spermatophyta</taxon>
        <taxon>Magnoliopsida</taxon>
        <taxon>eudicotyledons</taxon>
        <taxon>Gunneridae</taxon>
        <taxon>Pentapetalae</taxon>
        <taxon>asterids</taxon>
        <taxon>campanulids</taxon>
        <taxon>Asterales</taxon>
        <taxon>Asteraceae</taxon>
        <taxon>Carduoideae</taxon>
        <taxon>Cardueae</taxon>
        <taxon>Carduinae</taxon>
        <taxon>Cynara</taxon>
    </lineage>
</organism>
<dbReference type="GO" id="GO:0006952">
    <property type="term" value="P:defense response"/>
    <property type="evidence" value="ECO:0007669"/>
    <property type="project" value="InterPro"/>
</dbReference>
<dbReference type="PANTHER" id="PTHR11017:SF573">
    <property type="entry name" value="ADP-RIBOSYL CYCLASE_CYCLIC ADP-RIBOSE HYDROLASE"/>
    <property type="match status" value="1"/>
</dbReference>
<comment type="caution">
    <text evidence="1">The sequence shown here is derived from an EMBL/GenBank/DDBJ whole genome shotgun (WGS) entry which is preliminary data.</text>
</comment>
<keyword evidence="2" id="KW-1185">Reference proteome</keyword>
<gene>
    <name evidence="1" type="ORF">Ccrd_026660</name>
</gene>
<proteinExistence type="predicted"/>
<dbReference type="SUPFAM" id="SSF52058">
    <property type="entry name" value="L domain-like"/>
    <property type="match status" value="1"/>
</dbReference>
<name>A0A103LRM7_CYNCS</name>
<dbReference type="InterPro" id="IPR032675">
    <property type="entry name" value="LRR_dom_sf"/>
</dbReference>
<dbReference type="Gene3D" id="3.80.10.10">
    <property type="entry name" value="Ribonuclease Inhibitor"/>
    <property type="match status" value="1"/>
</dbReference>
<sequence>MVLKLDRGTEAVEVLHLLRNEDYLKVHIDAKAFAHMKNLRILQICDEELRHHWHAFDLKLWKESKVNYGVKLKFLSNKLRLLYWHGFPFKCFPSDFYPENIVASICLTTTSKISGHRLRLKVMKLRHCRNLTSTPNFTMITNLEELILEGCVNCEKKRRMVEESSTFLLVR</sequence>
<evidence type="ECO:0000313" key="2">
    <source>
        <dbReference type="Proteomes" id="UP000243975"/>
    </source>
</evidence>